<keyword evidence="3" id="KW-1185">Reference proteome</keyword>
<evidence type="ECO:0000313" key="2">
    <source>
        <dbReference type="EMBL" id="SHI72583.1"/>
    </source>
</evidence>
<dbReference type="InterPro" id="IPR007060">
    <property type="entry name" value="FtsL/DivIC"/>
</dbReference>
<feature type="transmembrane region" description="Helical" evidence="1">
    <location>
        <begin position="12"/>
        <end position="32"/>
    </location>
</feature>
<reference evidence="2 3" key="1">
    <citation type="submission" date="2016-11" db="EMBL/GenBank/DDBJ databases">
        <authorList>
            <person name="Varghese N."/>
            <person name="Submissions S."/>
        </authorList>
    </citation>
    <scope>NUCLEOTIDE SEQUENCE [LARGE SCALE GENOMIC DNA]</scope>
    <source>
        <strain evidence="2 3">DSM 21988</strain>
    </source>
</reference>
<dbReference type="Pfam" id="PF04977">
    <property type="entry name" value="DivIC"/>
    <property type="match status" value="1"/>
</dbReference>
<dbReference type="GO" id="GO:0051301">
    <property type="term" value="P:cell division"/>
    <property type="evidence" value="ECO:0007669"/>
    <property type="project" value="UniProtKB-KW"/>
</dbReference>
<accession>A0ABY1I7L7</accession>
<keyword evidence="1" id="KW-0812">Transmembrane</keyword>
<dbReference type="EMBL" id="FQZC01000001">
    <property type="protein sequence ID" value="SHI72583.1"/>
    <property type="molecule type" value="Genomic_DNA"/>
</dbReference>
<comment type="caution">
    <text evidence="2">The sequence shown here is derived from an EMBL/GenBank/DDBJ whole genome shotgun (WGS) entry which is preliminary data.</text>
</comment>
<keyword evidence="1" id="KW-0472">Membrane</keyword>
<keyword evidence="2" id="KW-0132">Cell division</keyword>
<gene>
    <name evidence="2" type="ORF">SAMN02745911_0970</name>
</gene>
<organism evidence="2 3">
    <name type="scientific">Aureimonas altamirensis DSM 21988</name>
    <dbReference type="NCBI Taxonomy" id="1121026"/>
    <lineage>
        <taxon>Bacteria</taxon>
        <taxon>Pseudomonadati</taxon>
        <taxon>Pseudomonadota</taxon>
        <taxon>Alphaproteobacteria</taxon>
        <taxon>Hyphomicrobiales</taxon>
        <taxon>Aurantimonadaceae</taxon>
        <taxon>Aureimonas</taxon>
    </lineage>
</organism>
<evidence type="ECO:0000256" key="1">
    <source>
        <dbReference type="SAM" id="Phobius"/>
    </source>
</evidence>
<name>A0ABY1I7L7_9HYPH</name>
<keyword evidence="2" id="KW-0131">Cell cycle</keyword>
<evidence type="ECO:0000313" key="3">
    <source>
        <dbReference type="Proteomes" id="UP000184290"/>
    </source>
</evidence>
<proteinExistence type="predicted"/>
<protein>
    <submittedName>
        <fullName evidence="2">Cell division protein FtsB</fullName>
    </submittedName>
</protein>
<keyword evidence="1" id="KW-1133">Transmembrane helix</keyword>
<dbReference type="Proteomes" id="UP000184290">
    <property type="component" value="Unassembled WGS sequence"/>
</dbReference>
<sequence>MFPMRTKQKRRSKLGPFVVPVITMTVLAYFALQSQEGRYGVDSRKEMAELLVQREAQLADFAKERAALETRVQSLRDGSLQRDMVDERARRALNMGNEDEIVILR</sequence>